<evidence type="ECO:0000313" key="1">
    <source>
        <dbReference type="EMBL" id="KAE8637351.1"/>
    </source>
</evidence>
<keyword evidence="2" id="KW-1185">Reference proteome</keyword>
<reference evidence="1 2" key="5">
    <citation type="journal article" date="2019" name="Gigascience">
        <title>A chromosome-scale genome assembly of cucumber (Cucumis sativus L.).</title>
        <authorList>
            <person name="Li Q."/>
            <person name="Li H."/>
            <person name="Huang W."/>
            <person name="Xu Y."/>
            <person name="Zhou Q."/>
            <person name="Wang S."/>
            <person name="Ruan J."/>
            <person name="Huang S."/>
            <person name="Zhang Z."/>
        </authorList>
    </citation>
    <scope>NUCLEOTIDE SEQUENCE [LARGE SCALE GENOMIC DNA]</scope>
    <source>
        <strain evidence="2">cv. 9930</strain>
        <tissue evidence="1">Leaf</tissue>
    </source>
</reference>
<gene>
    <name evidence="1" type="ORF">Csa_011901</name>
</gene>
<name>A0ACB6HBR8_CUCSA</name>
<comment type="caution">
    <text evidence="1">The sequence shown here is derived from an EMBL/GenBank/DDBJ whole genome shotgun (WGS) entry which is preliminary data.</text>
</comment>
<proteinExistence type="predicted"/>
<organism evidence="1 2">
    <name type="scientific">Cucumis sativus</name>
    <name type="common">Cucumber</name>
    <dbReference type="NCBI Taxonomy" id="3659"/>
    <lineage>
        <taxon>Eukaryota</taxon>
        <taxon>Viridiplantae</taxon>
        <taxon>Streptophyta</taxon>
        <taxon>Embryophyta</taxon>
        <taxon>Tracheophyta</taxon>
        <taxon>Spermatophyta</taxon>
        <taxon>Magnoliopsida</taxon>
        <taxon>eudicotyledons</taxon>
        <taxon>Gunneridae</taxon>
        <taxon>Pentapetalae</taxon>
        <taxon>rosids</taxon>
        <taxon>fabids</taxon>
        <taxon>Cucurbitales</taxon>
        <taxon>Cucurbitaceae</taxon>
        <taxon>Benincaseae</taxon>
        <taxon>Cucumis</taxon>
    </lineage>
</organism>
<reference evidence="1 2" key="2">
    <citation type="journal article" date="2009" name="PLoS ONE">
        <title>An integrated genetic and cytogenetic map of the cucumber genome.</title>
        <authorList>
            <person name="Ren Y."/>
            <person name="Zhang Z."/>
            <person name="Liu J."/>
            <person name="Staub J.E."/>
            <person name="Han Y."/>
            <person name="Cheng Z."/>
            <person name="Li X."/>
            <person name="Lu J."/>
            <person name="Miao H."/>
            <person name="Kang H."/>
            <person name="Xie B."/>
            <person name="Gu X."/>
            <person name="Wang X."/>
            <person name="Du Y."/>
            <person name="Jin W."/>
            <person name="Huang S."/>
        </authorList>
    </citation>
    <scope>NUCLEOTIDE SEQUENCE [LARGE SCALE GENOMIC DNA]</scope>
    <source>
        <strain evidence="2">cv. 9930</strain>
        <tissue evidence="1">Leaf</tissue>
    </source>
</reference>
<evidence type="ECO:0000313" key="2">
    <source>
        <dbReference type="Proteomes" id="UP000029981"/>
    </source>
</evidence>
<protein>
    <submittedName>
        <fullName evidence="1">Uncharacterized protein</fullName>
    </submittedName>
</protein>
<sequence>MARNLVPFLVLLFWISICQAANIFQPISDSHRYAALELFRPTDGVFGSIKTFDILGIQEKPDINAATCKSVSEVLGSSAVLKDLFYALRVNDVLKCDIKEETFEERSSGIDLSLNDADGTFQSIKALSQSDGRWRYSSNNPESSTYAAGLALESLAGVVSLDHRTLIKYGTLTSSFLSYCCLALKSYVPFL</sequence>
<dbReference type="EMBL" id="ACHR03000045">
    <property type="protein sequence ID" value="KAE8637351.1"/>
    <property type="molecule type" value="Genomic_DNA"/>
</dbReference>
<reference evidence="1 2" key="4">
    <citation type="journal article" date="2011" name="BMC Genomics">
        <title>RNA-Seq improves annotation of protein-coding genes in the cucumber genome.</title>
        <authorList>
            <person name="Li Z."/>
            <person name="Zhang Z."/>
            <person name="Yan P."/>
            <person name="Huang S."/>
            <person name="Fei Z."/>
            <person name="Lin K."/>
        </authorList>
    </citation>
    <scope>NUCLEOTIDE SEQUENCE [LARGE SCALE GENOMIC DNA]</scope>
    <source>
        <strain evidence="2">cv. 9930</strain>
        <tissue evidence="1">Leaf</tissue>
    </source>
</reference>
<dbReference type="Proteomes" id="UP000029981">
    <property type="component" value="Unassembled WGS sequence"/>
</dbReference>
<reference evidence="1 2" key="3">
    <citation type="journal article" date="2010" name="BMC Genomics">
        <title>Transcriptome sequencing and comparative analysis of cucumber flowers with different sex types.</title>
        <authorList>
            <person name="Guo S."/>
            <person name="Zheng Y."/>
            <person name="Joung J.G."/>
            <person name="Liu S."/>
            <person name="Zhang Z."/>
            <person name="Crasta O.R."/>
            <person name="Sobral B.W."/>
            <person name="Xu Y."/>
            <person name="Huang S."/>
            <person name="Fei Z."/>
        </authorList>
    </citation>
    <scope>NUCLEOTIDE SEQUENCE [LARGE SCALE GENOMIC DNA]</scope>
    <source>
        <strain evidence="2">cv. 9930</strain>
        <tissue evidence="1">Leaf</tissue>
    </source>
</reference>
<reference evidence="1 2" key="1">
    <citation type="journal article" date="2009" name="Nat. Genet.">
        <title>The genome of the cucumber, Cucumis sativus L.</title>
        <authorList>
            <person name="Huang S."/>
            <person name="Li R."/>
            <person name="Zhang Z."/>
            <person name="Li L."/>
            <person name="Gu X."/>
            <person name="Fan W."/>
            <person name="Lucas W.J."/>
            <person name="Wang X."/>
            <person name="Xie B."/>
            <person name="Ni P."/>
            <person name="Ren Y."/>
            <person name="Zhu H."/>
            <person name="Li J."/>
            <person name="Lin K."/>
            <person name="Jin W."/>
            <person name="Fei Z."/>
            <person name="Li G."/>
            <person name="Staub J."/>
            <person name="Kilian A."/>
            <person name="van der Vossen E.A."/>
            <person name="Wu Y."/>
            <person name="Guo J."/>
            <person name="He J."/>
            <person name="Jia Z."/>
            <person name="Ren Y."/>
            <person name="Tian G."/>
            <person name="Lu Y."/>
            <person name="Ruan J."/>
            <person name="Qian W."/>
            <person name="Wang M."/>
            <person name="Huang Q."/>
            <person name="Li B."/>
            <person name="Xuan Z."/>
            <person name="Cao J."/>
            <person name="Asan"/>
            <person name="Wu Z."/>
            <person name="Zhang J."/>
            <person name="Cai Q."/>
            <person name="Bai Y."/>
            <person name="Zhao B."/>
            <person name="Han Y."/>
            <person name="Li Y."/>
            <person name="Li X."/>
            <person name="Wang S."/>
            <person name="Shi Q."/>
            <person name="Liu S."/>
            <person name="Cho W.K."/>
            <person name="Kim J.Y."/>
            <person name="Xu Y."/>
            <person name="Heller-Uszynska K."/>
            <person name="Miao H."/>
            <person name="Cheng Z."/>
            <person name="Zhang S."/>
            <person name="Wu J."/>
            <person name="Yang Y."/>
            <person name="Kang H."/>
            <person name="Li M."/>
            <person name="Liang H."/>
            <person name="Ren X."/>
            <person name="Shi Z."/>
            <person name="Wen M."/>
            <person name="Jian M."/>
            <person name="Yang H."/>
            <person name="Zhang G."/>
            <person name="Yang Z."/>
            <person name="Chen R."/>
            <person name="Liu S."/>
            <person name="Li J."/>
            <person name="Ma L."/>
            <person name="Liu H."/>
            <person name="Zhou Y."/>
            <person name="Zhao J."/>
            <person name="Fang X."/>
            <person name="Li G."/>
            <person name="Fang L."/>
            <person name="Li Y."/>
            <person name="Liu D."/>
            <person name="Zheng H."/>
            <person name="Zhang Y."/>
            <person name="Qin N."/>
            <person name="Li Z."/>
            <person name="Yang G."/>
            <person name="Yang S."/>
            <person name="Bolund L."/>
            <person name="Kristiansen K."/>
            <person name="Zheng H."/>
            <person name="Li S."/>
            <person name="Zhang X."/>
            <person name="Yang H."/>
            <person name="Wang J."/>
            <person name="Sun R."/>
            <person name="Zhang B."/>
            <person name="Jiang S."/>
            <person name="Wang J."/>
            <person name="Du Y."/>
            <person name="Li S."/>
        </authorList>
    </citation>
    <scope>NUCLEOTIDE SEQUENCE [LARGE SCALE GENOMIC DNA]</scope>
    <source>
        <strain evidence="2">cv. 9930</strain>
        <tissue evidence="1">Leaf</tissue>
    </source>
</reference>
<accession>A0ACB6HBR8</accession>